<feature type="compositionally biased region" description="Low complexity" evidence="1">
    <location>
        <begin position="481"/>
        <end position="491"/>
    </location>
</feature>
<reference evidence="2" key="2">
    <citation type="submission" date="2021-04" db="EMBL/GenBank/DDBJ databases">
        <authorList>
            <person name="Podell S."/>
        </authorList>
    </citation>
    <scope>NUCLEOTIDE SEQUENCE</scope>
    <source>
        <strain evidence="2">Hildebrandi</strain>
    </source>
</reference>
<feature type="compositionally biased region" description="Low complexity" evidence="1">
    <location>
        <begin position="498"/>
        <end position="507"/>
    </location>
</feature>
<feature type="compositionally biased region" description="Basic and acidic residues" evidence="1">
    <location>
        <begin position="792"/>
        <end position="810"/>
    </location>
</feature>
<feature type="compositionally biased region" description="Low complexity" evidence="1">
    <location>
        <begin position="606"/>
        <end position="619"/>
    </location>
</feature>
<feature type="region of interest" description="Disordered" evidence="1">
    <location>
        <begin position="289"/>
        <end position="308"/>
    </location>
</feature>
<feature type="compositionally biased region" description="Gly residues" evidence="1">
    <location>
        <begin position="984"/>
        <end position="1001"/>
    </location>
</feature>
<feature type="region of interest" description="Disordered" evidence="1">
    <location>
        <begin position="932"/>
        <end position="1053"/>
    </location>
</feature>
<organism evidence="2 3">
    <name type="scientific">Nitzschia inconspicua</name>
    <dbReference type="NCBI Taxonomy" id="303405"/>
    <lineage>
        <taxon>Eukaryota</taxon>
        <taxon>Sar</taxon>
        <taxon>Stramenopiles</taxon>
        <taxon>Ochrophyta</taxon>
        <taxon>Bacillariophyta</taxon>
        <taxon>Bacillariophyceae</taxon>
        <taxon>Bacillariophycidae</taxon>
        <taxon>Bacillariales</taxon>
        <taxon>Bacillariaceae</taxon>
        <taxon>Nitzschia</taxon>
    </lineage>
</organism>
<feature type="compositionally biased region" description="Polar residues" evidence="1">
    <location>
        <begin position="379"/>
        <end position="388"/>
    </location>
</feature>
<feature type="compositionally biased region" description="Low complexity" evidence="1">
    <location>
        <begin position="970"/>
        <end position="983"/>
    </location>
</feature>
<feature type="region of interest" description="Disordered" evidence="1">
    <location>
        <begin position="116"/>
        <end position="145"/>
    </location>
</feature>
<feature type="compositionally biased region" description="Low complexity" evidence="1">
    <location>
        <begin position="811"/>
        <end position="822"/>
    </location>
</feature>
<feature type="region of interest" description="Disordered" evidence="1">
    <location>
        <begin position="33"/>
        <end position="82"/>
    </location>
</feature>
<proteinExistence type="predicted"/>
<feature type="compositionally biased region" description="Basic and acidic residues" evidence="1">
    <location>
        <begin position="708"/>
        <end position="726"/>
    </location>
</feature>
<feature type="compositionally biased region" description="Basic residues" evidence="1">
    <location>
        <begin position="852"/>
        <end position="861"/>
    </location>
</feature>
<accession>A0A9K3PKU7</accession>
<feature type="region of interest" description="Disordered" evidence="1">
    <location>
        <begin position="594"/>
        <end position="874"/>
    </location>
</feature>
<protein>
    <submittedName>
        <fullName evidence="2">Uncharacterized protein</fullName>
    </submittedName>
</protein>
<gene>
    <name evidence="2" type="ORF">IV203_017319</name>
</gene>
<feature type="region of interest" description="Disordered" evidence="1">
    <location>
        <begin position="158"/>
        <end position="278"/>
    </location>
</feature>
<feature type="compositionally biased region" description="Basic residues" evidence="1">
    <location>
        <begin position="396"/>
        <end position="408"/>
    </location>
</feature>
<dbReference type="AlphaFoldDB" id="A0A9K3PKU7"/>
<name>A0A9K3PKU7_9STRA</name>
<feature type="compositionally biased region" description="Polar residues" evidence="1">
    <location>
        <begin position="409"/>
        <end position="421"/>
    </location>
</feature>
<feature type="compositionally biased region" description="Low complexity" evidence="1">
    <location>
        <begin position="184"/>
        <end position="202"/>
    </location>
</feature>
<feature type="compositionally biased region" description="Low complexity" evidence="1">
    <location>
        <begin position="831"/>
        <end position="840"/>
    </location>
</feature>
<feature type="compositionally biased region" description="Basic residues" evidence="1">
    <location>
        <begin position="130"/>
        <end position="141"/>
    </location>
</feature>
<keyword evidence="3" id="KW-1185">Reference proteome</keyword>
<feature type="compositionally biased region" description="Polar residues" evidence="1">
    <location>
        <begin position="666"/>
        <end position="681"/>
    </location>
</feature>
<feature type="region of interest" description="Disordered" evidence="1">
    <location>
        <begin position="343"/>
        <end position="456"/>
    </location>
</feature>
<evidence type="ECO:0000256" key="1">
    <source>
        <dbReference type="SAM" id="MobiDB-lite"/>
    </source>
</evidence>
<evidence type="ECO:0000313" key="2">
    <source>
        <dbReference type="EMBL" id="KAG7348614.1"/>
    </source>
</evidence>
<dbReference type="EMBL" id="JAGRRH010000020">
    <property type="protein sequence ID" value="KAG7348614.1"/>
    <property type="molecule type" value="Genomic_DNA"/>
</dbReference>
<feature type="compositionally biased region" description="Polar residues" evidence="1">
    <location>
        <begin position="756"/>
        <end position="767"/>
    </location>
</feature>
<comment type="caution">
    <text evidence="2">The sequence shown here is derived from an EMBL/GenBank/DDBJ whole genome shotgun (WGS) entry which is preliminary data.</text>
</comment>
<sequence length="1053" mass="115921">MSAQHTPMNDGSGLKTWRVAAAPIKSFSSYLGKKRSRVRGASVNHPDDHPAVGGSAVAAIQAPPKHLQHQKWFDDDSDNDDDEEHLVTAMHHGHDDDHDETDSVHENYLQDETECKPDASEMKSSSRNPNQHHHPERKKIPSRSGSGMLTAMRHFLTNTNNRFGKRKEKESFNNNNNVSEEIKTSIVGSTTSATTTGTNSTTHDPSKSSLVMDQPEHSSFSSCTKTTSTSAPSPHASPAQSSERNSSLPSSSSILAQNSSLPKEDDAVKTVPSQDNNSLHSMTVQQVMMEPSTHSRSGSIRSYTNKSTGRFESSNITVKMSNQKGPNDDATVSEYLQFQLNADRGSSNAHDPSTRPVAVSPHELHQQQLQEDVPPAPKQTVSIRSTGSPHYDTKVSSRRRPSMARTHKASATSENDASSSVRPMKHRSFQNGRSLSQKCEDEDASDPPIQSLERIKQRSTRKLLTFVDNNDDAVSSNGLGRKSSTSRSSRTLLDRKSSTTGSRSSRTLHTYTGEGSDAITTPIKSLSSPFPRRVKSLKDKSSIQVDPIISPRQQQVTRRIQSVESGLSSARVRTDRMYRCKRTPSDVDVMAYHKTPSKEGAGNENLSMLPTSTTSSMLSQVKAPELSQEGEESSPLHTEETLLSRSKSSRSCHAASNRKKFRQESFRSTVSRSKNSDSPSASLPAKERNHPEETSPPTPEMSMSSPTVKDEDSILRHNIDSREKYQHQHRSRYHHSKEAMTSPSAGTTKTRRQRSKSQVEMVSSSFGNRVVSAEVSEEMDGLGNSSHRNRCHSSERNDRPVVSSEKRALSLDRSLSSRGQSLPRGAIHNPKTTSTTTTTMQKEEEEEEEQRRRRHHHRRRSVSPVQRNHLRKKVHQVRSEDVWLTRTPTPAPTKSLTVADLRKMSYSDGRMREKYVPGRRTVNDGSSSITIGGCGRTTPKSLEAPFLDDTVTTTTTTPSNPSRLRRGTRSGHSSTAAGAAAAAAGGGGIGDSTSGGTGTGTGRSRNKREDHRGNRRSSSSPTRINGGASISRRRSDRSRSRSKGVTLEHQQYQ</sequence>
<feature type="region of interest" description="Disordered" evidence="1">
    <location>
        <begin position="470"/>
        <end position="531"/>
    </location>
</feature>
<feature type="compositionally biased region" description="Polar residues" evidence="1">
    <location>
        <begin position="739"/>
        <end position="748"/>
    </location>
</feature>
<feature type="compositionally biased region" description="Low complexity" evidence="1">
    <location>
        <begin position="218"/>
        <end position="261"/>
    </location>
</feature>
<feature type="compositionally biased region" description="Basic residues" evidence="1">
    <location>
        <begin position="1031"/>
        <end position="1042"/>
    </location>
</feature>
<dbReference type="Proteomes" id="UP000693970">
    <property type="component" value="Unassembled WGS sequence"/>
</dbReference>
<feature type="compositionally biased region" description="Polar residues" evidence="1">
    <location>
        <begin position="518"/>
        <end position="528"/>
    </location>
</feature>
<evidence type="ECO:0000313" key="3">
    <source>
        <dbReference type="Proteomes" id="UP000693970"/>
    </source>
</evidence>
<reference evidence="2" key="1">
    <citation type="journal article" date="2021" name="Sci. Rep.">
        <title>Diploid genomic architecture of Nitzschia inconspicua, an elite biomass production diatom.</title>
        <authorList>
            <person name="Oliver A."/>
            <person name="Podell S."/>
            <person name="Pinowska A."/>
            <person name="Traller J.C."/>
            <person name="Smith S.R."/>
            <person name="McClure R."/>
            <person name="Beliaev A."/>
            <person name="Bohutskyi P."/>
            <person name="Hill E.A."/>
            <person name="Rabines A."/>
            <person name="Zheng H."/>
            <person name="Allen L.Z."/>
            <person name="Kuo A."/>
            <person name="Grigoriev I.V."/>
            <person name="Allen A.E."/>
            <person name="Hazlebeck D."/>
            <person name="Allen E.E."/>
        </authorList>
    </citation>
    <scope>NUCLEOTIDE SEQUENCE</scope>
    <source>
        <strain evidence="2">Hildebrandi</strain>
    </source>
</reference>